<dbReference type="OrthoDB" id="5421633at2"/>
<dbReference type="RefSeq" id="WP_135994075.1">
    <property type="nucleotide sequence ID" value="NZ_SRXW01000001.1"/>
</dbReference>
<evidence type="ECO:0000313" key="2">
    <source>
        <dbReference type="EMBL" id="TGY89576.1"/>
    </source>
</evidence>
<proteinExistence type="predicted"/>
<keyword evidence="1" id="KW-1133">Transmembrane helix</keyword>
<dbReference type="Proteomes" id="UP000308054">
    <property type="component" value="Unassembled WGS sequence"/>
</dbReference>
<feature type="transmembrane region" description="Helical" evidence="1">
    <location>
        <begin position="156"/>
        <end position="177"/>
    </location>
</feature>
<reference evidence="2 3" key="1">
    <citation type="journal article" date="2017" name="Int. J. Syst. Evol. Microbiol.">
        <title>Marinicauda algicola sp. nov., isolated from a marine red alga Rhodosorus marinus.</title>
        <authorList>
            <person name="Jeong S.E."/>
            <person name="Jeon S.H."/>
            <person name="Chun B.H."/>
            <person name="Kim D.W."/>
            <person name="Jeon C.O."/>
        </authorList>
    </citation>
    <scope>NUCLEOTIDE SEQUENCE [LARGE SCALE GENOMIC DNA]</scope>
    <source>
        <strain evidence="2 3">JCM 31718</strain>
    </source>
</reference>
<feature type="transmembrane region" description="Helical" evidence="1">
    <location>
        <begin position="184"/>
        <end position="205"/>
    </location>
</feature>
<name>A0A4S2H215_9PROT</name>
<sequence length="250" mass="27123">MVHAFAATQAVSNEKGVEFTASYGQVGGVLYLIIIIAALFAEMYARSTLVVSGDAARTAVNILESERMFRFGGGAQLITVLCDITLSVILFEIMKPVSRIISLLSSSFRFAAIIVIAVTTVSHFAPLTILDQSYLYGFTDEQRQALSYLSFAYHSIGYNIALLLFGVHCILLGYLIARSAFLPALIGLLMVLAGFGYAANSFAFFVHPALATWSFPILMPLAFIAEGALALWLTIVGVNTKRWLTQSANN</sequence>
<dbReference type="Pfam" id="PF14329">
    <property type="entry name" value="DUF4386"/>
    <property type="match status" value="1"/>
</dbReference>
<dbReference type="EMBL" id="SRXW01000001">
    <property type="protein sequence ID" value="TGY89576.1"/>
    <property type="molecule type" value="Genomic_DNA"/>
</dbReference>
<accession>A0A4S2H215</accession>
<comment type="caution">
    <text evidence="2">The sequence shown here is derived from an EMBL/GenBank/DDBJ whole genome shotgun (WGS) entry which is preliminary data.</text>
</comment>
<gene>
    <name evidence="2" type="ORF">E5163_00050</name>
</gene>
<feature type="transmembrane region" description="Helical" evidence="1">
    <location>
        <begin position="21"/>
        <end position="41"/>
    </location>
</feature>
<organism evidence="2 3">
    <name type="scientific">Marinicauda algicola</name>
    <dbReference type="NCBI Taxonomy" id="2029849"/>
    <lineage>
        <taxon>Bacteria</taxon>
        <taxon>Pseudomonadati</taxon>
        <taxon>Pseudomonadota</taxon>
        <taxon>Alphaproteobacteria</taxon>
        <taxon>Maricaulales</taxon>
        <taxon>Maricaulaceae</taxon>
        <taxon>Marinicauda</taxon>
    </lineage>
</organism>
<keyword evidence="3" id="KW-1185">Reference proteome</keyword>
<feature type="transmembrane region" description="Helical" evidence="1">
    <location>
        <begin position="73"/>
        <end position="94"/>
    </location>
</feature>
<evidence type="ECO:0000256" key="1">
    <source>
        <dbReference type="SAM" id="Phobius"/>
    </source>
</evidence>
<keyword evidence="1" id="KW-0472">Membrane</keyword>
<dbReference type="InterPro" id="IPR025495">
    <property type="entry name" value="DUF4386"/>
</dbReference>
<feature type="transmembrane region" description="Helical" evidence="1">
    <location>
        <begin position="106"/>
        <end position="125"/>
    </location>
</feature>
<feature type="transmembrane region" description="Helical" evidence="1">
    <location>
        <begin position="217"/>
        <end position="238"/>
    </location>
</feature>
<evidence type="ECO:0000313" key="3">
    <source>
        <dbReference type="Proteomes" id="UP000308054"/>
    </source>
</evidence>
<protein>
    <submittedName>
        <fullName evidence="2">DUF4386 domain-containing protein</fullName>
    </submittedName>
</protein>
<keyword evidence="1" id="KW-0812">Transmembrane</keyword>
<dbReference type="AlphaFoldDB" id="A0A4S2H215"/>